<comment type="caution">
    <text evidence="1">The sequence shown here is derived from an EMBL/GenBank/DDBJ whole genome shotgun (WGS) entry which is preliminary data.</text>
</comment>
<evidence type="ECO:0000313" key="1">
    <source>
        <dbReference type="EMBL" id="KAK5598449.1"/>
    </source>
</evidence>
<dbReference type="Proteomes" id="UP001311232">
    <property type="component" value="Unassembled WGS sequence"/>
</dbReference>
<accession>A0AAV9QQ13</accession>
<reference evidence="1 2" key="1">
    <citation type="submission" date="2021-06" db="EMBL/GenBank/DDBJ databases">
        <authorList>
            <person name="Palmer J.M."/>
        </authorList>
    </citation>
    <scope>NUCLEOTIDE SEQUENCE [LARGE SCALE GENOMIC DNA]</scope>
    <source>
        <strain evidence="1 2">MEX-2019</strain>
        <tissue evidence="1">Muscle</tissue>
    </source>
</reference>
<name>A0AAV9QQ13_9TELE</name>
<evidence type="ECO:0000313" key="2">
    <source>
        <dbReference type="Proteomes" id="UP001311232"/>
    </source>
</evidence>
<feature type="non-terminal residue" evidence="1">
    <location>
        <position position="224"/>
    </location>
</feature>
<proteinExistence type="predicted"/>
<keyword evidence="2" id="KW-1185">Reference proteome</keyword>
<dbReference type="EMBL" id="JAHHUM010003091">
    <property type="protein sequence ID" value="KAK5598449.1"/>
    <property type="molecule type" value="Genomic_DNA"/>
</dbReference>
<protein>
    <submittedName>
        <fullName evidence="1">Uncharacterized protein</fullName>
    </submittedName>
</protein>
<gene>
    <name evidence="1" type="ORF">CRENBAI_011025</name>
</gene>
<sequence>MLPARLHSGVLHYTNPDRMLLPTVVLADERQASSMDLFTFLSRESEKTLRRSAGLSVPQSATAPSPRLAAALPMASSLAPAQVSAVTPGELEERLRFFARQIKSFRRISLLHSSPELKAKVREMGEDYKAAVRQFYCSLPPSSPGPRAMLLQLGPCQVSTALLLRSSPRQVSRALLLPSSPCQVPRAPLLLPSSPRQVSRAPLLHLAPRQVSRGLLLPSSPRGP</sequence>
<organism evidence="1 2">
    <name type="scientific">Crenichthys baileyi</name>
    <name type="common">White River springfish</name>
    <dbReference type="NCBI Taxonomy" id="28760"/>
    <lineage>
        <taxon>Eukaryota</taxon>
        <taxon>Metazoa</taxon>
        <taxon>Chordata</taxon>
        <taxon>Craniata</taxon>
        <taxon>Vertebrata</taxon>
        <taxon>Euteleostomi</taxon>
        <taxon>Actinopterygii</taxon>
        <taxon>Neopterygii</taxon>
        <taxon>Teleostei</taxon>
        <taxon>Neoteleostei</taxon>
        <taxon>Acanthomorphata</taxon>
        <taxon>Ovalentaria</taxon>
        <taxon>Atherinomorphae</taxon>
        <taxon>Cyprinodontiformes</taxon>
        <taxon>Goodeidae</taxon>
        <taxon>Crenichthys</taxon>
    </lineage>
</organism>
<dbReference type="AlphaFoldDB" id="A0AAV9QQ13"/>